<name>A0A199V8B8_ANACO</name>
<evidence type="ECO:0000313" key="2">
    <source>
        <dbReference type="EMBL" id="OAY73065.1"/>
    </source>
</evidence>
<dbReference type="PANTHER" id="PTHR14677:SF27">
    <property type="entry name" value="ZINC FINGER AN1 AND C2H2 DOMAIN-CONTAINING STRESS-ASSOCIATED PROTEIN 11"/>
    <property type="match status" value="1"/>
</dbReference>
<reference evidence="2 3" key="1">
    <citation type="journal article" date="2016" name="DNA Res.">
        <title>The draft genome of MD-2 pineapple using hybrid error correction of long reads.</title>
        <authorList>
            <person name="Redwan R.M."/>
            <person name="Saidin A."/>
            <person name="Kumar S.V."/>
        </authorList>
    </citation>
    <scope>NUCLEOTIDE SEQUENCE [LARGE SCALE GENOMIC DNA]</scope>
    <source>
        <strain evidence="3">cv. MD2</strain>
        <tissue evidence="2">Leaf</tissue>
    </source>
</reference>
<dbReference type="AlphaFoldDB" id="A0A199V8B8"/>
<feature type="compositionally biased region" description="Polar residues" evidence="1">
    <location>
        <begin position="1"/>
        <end position="11"/>
    </location>
</feature>
<dbReference type="GO" id="GO:0005737">
    <property type="term" value="C:cytoplasm"/>
    <property type="evidence" value="ECO:0007669"/>
    <property type="project" value="TreeGrafter"/>
</dbReference>
<accession>A0A199V8B8</accession>
<organism evidence="2 3">
    <name type="scientific">Ananas comosus</name>
    <name type="common">Pineapple</name>
    <name type="synonym">Ananas ananas</name>
    <dbReference type="NCBI Taxonomy" id="4615"/>
    <lineage>
        <taxon>Eukaryota</taxon>
        <taxon>Viridiplantae</taxon>
        <taxon>Streptophyta</taxon>
        <taxon>Embryophyta</taxon>
        <taxon>Tracheophyta</taxon>
        <taxon>Spermatophyta</taxon>
        <taxon>Magnoliopsida</taxon>
        <taxon>Liliopsida</taxon>
        <taxon>Poales</taxon>
        <taxon>Bromeliaceae</taxon>
        <taxon>Bromelioideae</taxon>
        <taxon>Ananas</taxon>
    </lineage>
</organism>
<evidence type="ECO:0000313" key="3">
    <source>
        <dbReference type="Proteomes" id="UP000092600"/>
    </source>
</evidence>
<dbReference type="Proteomes" id="UP000092600">
    <property type="component" value="Unassembled WGS sequence"/>
</dbReference>
<dbReference type="SUPFAM" id="SSF118310">
    <property type="entry name" value="AN1-like Zinc finger"/>
    <property type="match status" value="1"/>
</dbReference>
<evidence type="ECO:0000256" key="1">
    <source>
        <dbReference type="SAM" id="MobiDB-lite"/>
    </source>
</evidence>
<comment type="caution">
    <text evidence="2">The sequence shown here is derived from an EMBL/GenBank/DDBJ whole genome shotgun (WGS) entry which is preliminary data.</text>
</comment>
<proteinExistence type="predicted"/>
<dbReference type="STRING" id="4615.A0A199V8B8"/>
<dbReference type="PANTHER" id="PTHR14677">
    <property type="entry name" value="ARSENITE INDUCUBLE RNA ASSOCIATED PROTEIN AIP-1-RELATED"/>
    <property type="match status" value="1"/>
</dbReference>
<dbReference type="Gene3D" id="4.10.1110.10">
    <property type="entry name" value="AN1-like Zinc finger"/>
    <property type="match status" value="1"/>
</dbReference>
<protein>
    <submittedName>
        <fullName evidence="2">Zinc finger AN1 and C2H2 domain-containing stress-associated protein 13</fullName>
    </submittedName>
</protein>
<feature type="region of interest" description="Disordered" evidence="1">
    <location>
        <begin position="1"/>
        <end position="23"/>
    </location>
</feature>
<sequence length="122" mass="13399">MYCRVGSTTAYSPRPAASPVPPPHGAVVALVPLPRPTKKKRGNEGESRRIVSSIFVSLLFVIRISTRALRAEFAPMGTPEFPDLGKHCSVDDCKQIDFLPFTCDRCSQQKIRGEGGVKKQRS</sequence>
<gene>
    <name evidence="2" type="ORF">ACMD2_16420</name>
</gene>
<dbReference type="InterPro" id="IPR035896">
    <property type="entry name" value="AN1-like_Znf"/>
</dbReference>
<dbReference type="EMBL" id="LSRQ01002876">
    <property type="protein sequence ID" value="OAY73065.1"/>
    <property type="molecule type" value="Genomic_DNA"/>
</dbReference>